<dbReference type="Proteomes" id="UP000593564">
    <property type="component" value="Unassembled WGS sequence"/>
</dbReference>
<reference evidence="3" key="1">
    <citation type="journal article" date="2020" name="Nat. Commun.">
        <title>Genome assembly of wild tea tree DASZ reveals pedigree and selection history of tea varieties.</title>
        <authorList>
            <person name="Zhang W."/>
            <person name="Zhang Y."/>
            <person name="Qiu H."/>
            <person name="Guo Y."/>
            <person name="Wan H."/>
            <person name="Zhang X."/>
            <person name="Scossa F."/>
            <person name="Alseekh S."/>
            <person name="Zhang Q."/>
            <person name="Wang P."/>
            <person name="Xu L."/>
            <person name="Schmidt M.H."/>
            <person name="Jia X."/>
            <person name="Li D."/>
            <person name="Zhu A."/>
            <person name="Guo F."/>
            <person name="Chen W."/>
            <person name="Ni D."/>
            <person name="Usadel B."/>
            <person name="Fernie A.R."/>
            <person name="Wen W."/>
        </authorList>
    </citation>
    <scope>NUCLEOTIDE SEQUENCE [LARGE SCALE GENOMIC DNA]</scope>
    <source>
        <strain evidence="3">cv. G240</strain>
    </source>
</reference>
<feature type="compositionally biased region" description="Polar residues" evidence="1">
    <location>
        <begin position="216"/>
        <end position="225"/>
    </location>
</feature>
<feature type="compositionally biased region" description="Basic and acidic residues" evidence="1">
    <location>
        <begin position="372"/>
        <end position="389"/>
    </location>
</feature>
<evidence type="ECO:0000313" key="3">
    <source>
        <dbReference type="Proteomes" id="UP000593564"/>
    </source>
</evidence>
<reference evidence="2 3" key="2">
    <citation type="submission" date="2020-07" db="EMBL/GenBank/DDBJ databases">
        <title>Genome assembly of wild tea tree DASZ reveals pedigree and selection history of tea varieties.</title>
        <authorList>
            <person name="Zhang W."/>
        </authorList>
    </citation>
    <scope>NUCLEOTIDE SEQUENCE [LARGE SCALE GENOMIC DNA]</scope>
    <source>
        <strain evidence="3">cv. G240</strain>
        <tissue evidence="2">Leaf</tissue>
    </source>
</reference>
<accession>A0A7J7H5L0</accession>
<sequence>GSYVNGFRIAVNQAALALDLARAFKLPVKKDKSNASAFSSEVVNLNSEALSEESIAFIENFVSNRFLLHGGMWQMTVEVLNWRQAGDKRRAVREGGLGWEEDYVENPKVVAEVTLEKGGGEPKLVAEVELKEEEGGEEPKVEAELELKEKDGGEEPKVVMEVVEGGEEPKVVAEVEFKEEEGGEERKVEVEEDGEEHKVEAVFEVKEEANGPEVNTAGSDDFQGQESHDDVMMEAPNVDLTLGLENNEMEVEEQGVEEPKVVAEVEVKVEEGDKESKVVEVGLKEEENGEEPKLEAEFEVEEEDGEEPKSDGDVVVEAPYVVLTLAQEIVETEEVKDGNMMDIEKSKEVKGHWLLDGKNTTGDHFLQPCNMEDDKGMDSDNKERKPEEEKEKEDEDEEEEDDGFNLTPGGHNLERIETCQIPFSLPKRL</sequence>
<feature type="region of interest" description="Disordered" evidence="1">
    <location>
        <begin position="207"/>
        <end position="226"/>
    </location>
</feature>
<evidence type="ECO:0000256" key="1">
    <source>
        <dbReference type="SAM" id="MobiDB-lite"/>
    </source>
</evidence>
<dbReference type="EMBL" id="JACBKZ010000006">
    <property type="protein sequence ID" value="KAF5948262.1"/>
    <property type="molecule type" value="Genomic_DNA"/>
</dbReference>
<keyword evidence="3" id="KW-1185">Reference proteome</keyword>
<feature type="non-terminal residue" evidence="2">
    <location>
        <position position="1"/>
    </location>
</feature>
<feature type="region of interest" description="Disordered" evidence="1">
    <location>
        <begin position="354"/>
        <end position="418"/>
    </location>
</feature>
<protein>
    <submittedName>
        <fullName evidence="2">Uncharacterized protein</fullName>
    </submittedName>
</protein>
<dbReference type="PANTHER" id="PTHR35120">
    <property type="entry name" value="HISTONE ACETYLTRANSFERASE KAT6B-LIKE"/>
    <property type="match status" value="1"/>
</dbReference>
<feature type="compositionally biased region" description="Acidic residues" evidence="1">
    <location>
        <begin position="390"/>
        <end position="403"/>
    </location>
</feature>
<proteinExistence type="predicted"/>
<name>A0A7J7H5L0_CAMSI</name>
<dbReference type="AlphaFoldDB" id="A0A7J7H5L0"/>
<feature type="compositionally biased region" description="Acidic residues" evidence="1">
    <location>
        <begin position="297"/>
        <end position="306"/>
    </location>
</feature>
<feature type="region of interest" description="Disordered" evidence="1">
    <location>
        <begin position="282"/>
        <end position="315"/>
    </location>
</feature>
<comment type="caution">
    <text evidence="2">The sequence shown here is derived from an EMBL/GenBank/DDBJ whole genome shotgun (WGS) entry which is preliminary data.</text>
</comment>
<feature type="compositionally biased region" description="Basic and acidic residues" evidence="1">
    <location>
        <begin position="282"/>
        <end position="296"/>
    </location>
</feature>
<organism evidence="2 3">
    <name type="scientific">Camellia sinensis</name>
    <name type="common">Tea plant</name>
    <name type="synonym">Thea sinensis</name>
    <dbReference type="NCBI Taxonomy" id="4442"/>
    <lineage>
        <taxon>Eukaryota</taxon>
        <taxon>Viridiplantae</taxon>
        <taxon>Streptophyta</taxon>
        <taxon>Embryophyta</taxon>
        <taxon>Tracheophyta</taxon>
        <taxon>Spermatophyta</taxon>
        <taxon>Magnoliopsida</taxon>
        <taxon>eudicotyledons</taxon>
        <taxon>Gunneridae</taxon>
        <taxon>Pentapetalae</taxon>
        <taxon>asterids</taxon>
        <taxon>Ericales</taxon>
        <taxon>Theaceae</taxon>
        <taxon>Camellia</taxon>
    </lineage>
</organism>
<gene>
    <name evidence="2" type="ORF">HYC85_014219</name>
</gene>
<evidence type="ECO:0000313" key="2">
    <source>
        <dbReference type="EMBL" id="KAF5948262.1"/>
    </source>
</evidence>
<dbReference type="PANTHER" id="PTHR35120:SF2">
    <property type="entry name" value="AMINOTRANSFERASE-LIKE PLANT MOBILE DOMAIN-CONTAINING PROTEIN"/>
    <property type="match status" value="1"/>
</dbReference>